<dbReference type="EMBL" id="JAWJWE010000001">
    <property type="protein sequence ID" value="KAK6644086.1"/>
    <property type="molecule type" value="Genomic_DNA"/>
</dbReference>
<feature type="region of interest" description="Disordered" evidence="1">
    <location>
        <begin position="95"/>
        <end position="114"/>
    </location>
</feature>
<protein>
    <submittedName>
        <fullName evidence="2">Uncharacterized protein</fullName>
    </submittedName>
</protein>
<dbReference type="AlphaFoldDB" id="A0AAN8SFT9"/>
<feature type="compositionally biased region" description="Basic and acidic residues" evidence="1">
    <location>
        <begin position="31"/>
        <end position="43"/>
    </location>
</feature>
<name>A0AAN8SFT9_POLSC</name>
<feature type="region of interest" description="Disordered" evidence="1">
    <location>
        <begin position="11"/>
        <end position="61"/>
    </location>
</feature>
<evidence type="ECO:0000256" key="1">
    <source>
        <dbReference type="SAM" id="MobiDB-lite"/>
    </source>
</evidence>
<proteinExistence type="predicted"/>
<comment type="caution">
    <text evidence="2">The sequence shown here is derived from an EMBL/GenBank/DDBJ whole genome shotgun (WGS) entry which is preliminary data.</text>
</comment>
<gene>
    <name evidence="2" type="ORF">RUM43_000352</name>
</gene>
<sequence length="114" mass="13129">MRCIGVRLGKGCHPEIPIRPNLPNPRLRPPGSEKEKRQVHVKEDSEEQGTATSTERKTADLPIAKEFKNDVQVKEEETNDGQCIALYWLDREKSPNPYRKSSKGCTRFQRHMND</sequence>
<evidence type="ECO:0000313" key="3">
    <source>
        <dbReference type="Proteomes" id="UP001372834"/>
    </source>
</evidence>
<accession>A0AAN8SFT9</accession>
<dbReference type="Proteomes" id="UP001372834">
    <property type="component" value="Unassembled WGS sequence"/>
</dbReference>
<reference evidence="2 3" key="1">
    <citation type="submission" date="2023-10" db="EMBL/GenBank/DDBJ databases">
        <title>Genomes of two closely related lineages of the louse Polyplax serrata with different host specificities.</title>
        <authorList>
            <person name="Martinu J."/>
            <person name="Tarabai H."/>
            <person name="Stefka J."/>
            <person name="Hypsa V."/>
        </authorList>
    </citation>
    <scope>NUCLEOTIDE SEQUENCE [LARGE SCALE GENOMIC DNA]</scope>
    <source>
        <strain evidence="2">HR10_N</strain>
    </source>
</reference>
<evidence type="ECO:0000313" key="2">
    <source>
        <dbReference type="EMBL" id="KAK6644086.1"/>
    </source>
</evidence>
<organism evidence="2 3">
    <name type="scientific">Polyplax serrata</name>
    <name type="common">Common mouse louse</name>
    <dbReference type="NCBI Taxonomy" id="468196"/>
    <lineage>
        <taxon>Eukaryota</taxon>
        <taxon>Metazoa</taxon>
        <taxon>Ecdysozoa</taxon>
        <taxon>Arthropoda</taxon>
        <taxon>Hexapoda</taxon>
        <taxon>Insecta</taxon>
        <taxon>Pterygota</taxon>
        <taxon>Neoptera</taxon>
        <taxon>Paraneoptera</taxon>
        <taxon>Psocodea</taxon>
        <taxon>Troctomorpha</taxon>
        <taxon>Phthiraptera</taxon>
        <taxon>Anoplura</taxon>
        <taxon>Polyplacidae</taxon>
        <taxon>Polyplax</taxon>
    </lineage>
</organism>